<accession>A0A9X0DBS7</accession>
<feature type="domain" description="Receptor ligand binding region" evidence="9">
    <location>
        <begin position="14"/>
        <end position="206"/>
    </location>
</feature>
<keyword evidence="5 8" id="KW-0472">Membrane</keyword>
<proteinExistence type="predicted"/>
<dbReference type="CDD" id="cd06352">
    <property type="entry name" value="PBP1_NPR_GC-like"/>
    <property type="match status" value="1"/>
</dbReference>
<dbReference type="SUPFAM" id="SSF53822">
    <property type="entry name" value="Periplasmic binding protein-like I"/>
    <property type="match status" value="1"/>
</dbReference>
<dbReference type="OrthoDB" id="1890790at2759"/>
<keyword evidence="4 8" id="KW-1133">Transmembrane helix</keyword>
<keyword evidence="6" id="KW-0675">Receptor</keyword>
<dbReference type="Pfam" id="PF01094">
    <property type="entry name" value="ANF_receptor"/>
    <property type="match status" value="1"/>
</dbReference>
<dbReference type="PRINTS" id="PR00255">
    <property type="entry name" value="NATPEPTIDER"/>
</dbReference>
<evidence type="ECO:0000256" key="6">
    <source>
        <dbReference type="ARBA" id="ARBA00023170"/>
    </source>
</evidence>
<evidence type="ECO:0000259" key="9">
    <source>
        <dbReference type="Pfam" id="PF01094"/>
    </source>
</evidence>
<comment type="caution">
    <text evidence="10">The sequence shown here is derived from an EMBL/GenBank/DDBJ whole genome shotgun (WGS) entry which is preliminary data.</text>
</comment>
<dbReference type="Gene3D" id="3.40.50.2300">
    <property type="match status" value="2"/>
</dbReference>
<organism evidence="10 11">
    <name type="scientific">Desmophyllum pertusum</name>
    <dbReference type="NCBI Taxonomy" id="174260"/>
    <lineage>
        <taxon>Eukaryota</taxon>
        <taxon>Metazoa</taxon>
        <taxon>Cnidaria</taxon>
        <taxon>Anthozoa</taxon>
        <taxon>Hexacorallia</taxon>
        <taxon>Scleractinia</taxon>
        <taxon>Caryophylliina</taxon>
        <taxon>Caryophylliidae</taxon>
        <taxon>Desmophyllum</taxon>
    </lineage>
</organism>
<keyword evidence="2 8" id="KW-0812">Transmembrane</keyword>
<evidence type="ECO:0000313" key="11">
    <source>
        <dbReference type="Proteomes" id="UP001163046"/>
    </source>
</evidence>
<evidence type="ECO:0000256" key="4">
    <source>
        <dbReference type="ARBA" id="ARBA00022989"/>
    </source>
</evidence>
<name>A0A9X0DBS7_9CNID</name>
<evidence type="ECO:0000256" key="8">
    <source>
        <dbReference type="SAM" id="Phobius"/>
    </source>
</evidence>
<feature type="transmembrane region" description="Helical" evidence="8">
    <location>
        <begin position="273"/>
        <end position="295"/>
    </location>
</feature>
<keyword evidence="7" id="KW-0325">Glycoprotein</keyword>
<gene>
    <name evidence="10" type="ORF">OS493_013643</name>
</gene>
<dbReference type="InterPro" id="IPR052612">
    <property type="entry name" value="ANP_Clearance_Receptor"/>
</dbReference>
<dbReference type="AlphaFoldDB" id="A0A9X0DBS7"/>
<dbReference type="InterPro" id="IPR001170">
    <property type="entry name" value="ANPR/GUC"/>
</dbReference>
<dbReference type="InterPro" id="IPR001828">
    <property type="entry name" value="ANF_lig-bd_rcpt"/>
</dbReference>
<dbReference type="Proteomes" id="UP001163046">
    <property type="component" value="Unassembled WGS sequence"/>
</dbReference>
<evidence type="ECO:0000256" key="2">
    <source>
        <dbReference type="ARBA" id="ARBA00022692"/>
    </source>
</evidence>
<dbReference type="PANTHER" id="PTHR44755">
    <property type="entry name" value="NATRIURETIC PEPTIDE RECEPTOR 3-RELATED"/>
    <property type="match status" value="1"/>
</dbReference>
<reference evidence="10" key="1">
    <citation type="submission" date="2023-01" db="EMBL/GenBank/DDBJ databases">
        <title>Genome assembly of the deep-sea coral Lophelia pertusa.</title>
        <authorList>
            <person name="Herrera S."/>
            <person name="Cordes E."/>
        </authorList>
    </citation>
    <scope>NUCLEOTIDE SEQUENCE</scope>
    <source>
        <strain evidence="10">USNM1676648</strain>
        <tissue evidence="10">Polyp</tissue>
    </source>
</reference>
<dbReference type="EMBL" id="MU825402">
    <property type="protein sequence ID" value="KAJ7392264.1"/>
    <property type="molecule type" value="Genomic_DNA"/>
</dbReference>
<sequence>MAGKIRHEVEPDLKVSLFETYDNKNPQFEKVLLKGKDVTRVFLILCYINEVRAIMEAAESLDMTKGEYAFITLDLNTDVFYKDGQWTGNNGKGSRFPDILNGIIDLSVYRPEVSEEFKKRYKEMENQLEPSIKTNLHHEPSWYASFLYDAVYLYSLAVNATLASGYDITNTSEVLLRMFNRYFHGKSGHVLMENGTRVPEFVVGNLRDGSYKFIGNKNNLLHNDSGSIYHKLRLISKSEINWPGGSSRVPVSVPVCGFTGKGCHQGKKNKDHLSVILGVSGACLLVIIIFVLLIYAKRRVKEQENVHKKWIINYKEIAPSDDIDADTPMMLSNFHQVSPNSISGTKFSLLHVLYFLE</sequence>
<dbReference type="PANTHER" id="PTHR44755:SF8">
    <property type="entry name" value="RECEPTOR LIGAND BINDING REGION DOMAIN-CONTAINING PROTEIN"/>
    <property type="match status" value="1"/>
</dbReference>
<dbReference type="InterPro" id="IPR028082">
    <property type="entry name" value="Peripla_BP_I"/>
</dbReference>
<keyword evidence="3" id="KW-0732">Signal</keyword>
<dbReference type="GO" id="GO:0007165">
    <property type="term" value="P:signal transduction"/>
    <property type="evidence" value="ECO:0007669"/>
    <property type="project" value="TreeGrafter"/>
</dbReference>
<evidence type="ECO:0000256" key="3">
    <source>
        <dbReference type="ARBA" id="ARBA00022729"/>
    </source>
</evidence>
<evidence type="ECO:0000256" key="5">
    <source>
        <dbReference type="ARBA" id="ARBA00023136"/>
    </source>
</evidence>
<evidence type="ECO:0000256" key="7">
    <source>
        <dbReference type="ARBA" id="ARBA00023180"/>
    </source>
</evidence>
<dbReference type="GO" id="GO:0038023">
    <property type="term" value="F:signaling receptor activity"/>
    <property type="evidence" value="ECO:0007669"/>
    <property type="project" value="TreeGrafter"/>
</dbReference>
<keyword evidence="11" id="KW-1185">Reference proteome</keyword>
<protein>
    <recommendedName>
        <fullName evidence="9">Receptor ligand binding region domain-containing protein</fullName>
    </recommendedName>
</protein>
<evidence type="ECO:0000256" key="1">
    <source>
        <dbReference type="ARBA" id="ARBA00004479"/>
    </source>
</evidence>
<comment type="subcellular location">
    <subcellularLocation>
        <location evidence="1">Membrane</location>
        <topology evidence="1">Single-pass type I membrane protein</topology>
    </subcellularLocation>
</comment>
<dbReference type="GO" id="GO:0016020">
    <property type="term" value="C:membrane"/>
    <property type="evidence" value="ECO:0007669"/>
    <property type="project" value="UniProtKB-SubCell"/>
</dbReference>
<evidence type="ECO:0000313" key="10">
    <source>
        <dbReference type="EMBL" id="KAJ7392264.1"/>
    </source>
</evidence>
<dbReference type="GO" id="GO:0017046">
    <property type="term" value="F:peptide hormone binding"/>
    <property type="evidence" value="ECO:0007669"/>
    <property type="project" value="TreeGrafter"/>
</dbReference>